<keyword evidence="4" id="KW-0456">Lyase</keyword>
<accession>A0A1I8F7K6</accession>
<dbReference type="SUPFAM" id="SSF55248">
    <property type="entry name" value="PCD-like"/>
    <property type="match status" value="1"/>
</dbReference>
<evidence type="ECO:0000256" key="3">
    <source>
        <dbReference type="ARBA" id="ARBA00013252"/>
    </source>
</evidence>
<dbReference type="PANTHER" id="PTHR12599:SF0">
    <property type="entry name" value="PTERIN-4-ALPHA-CARBINOLAMINE DEHYDRATASE"/>
    <property type="match status" value="1"/>
</dbReference>
<dbReference type="Gene3D" id="3.30.1360.20">
    <property type="entry name" value="Transcriptional coactivator/pterin dehydratase"/>
    <property type="match status" value="2"/>
</dbReference>
<comment type="catalytic activity">
    <reaction evidence="1">
        <text>(4aS,6R)-4a-hydroxy-L-erythro-5,6,7,8-tetrahydrobiopterin = (6R)-L-erythro-6,7-dihydrobiopterin + H2O</text>
        <dbReference type="Rhea" id="RHEA:11920"/>
        <dbReference type="ChEBI" id="CHEBI:15377"/>
        <dbReference type="ChEBI" id="CHEBI:15642"/>
        <dbReference type="ChEBI" id="CHEBI:43120"/>
        <dbReference type="EC" id="4.2.1.96"/>
    </reaction>
</comment>
<keyword evidence="6" id="KW-1185">Reference proteome</keyword>
<proteinExistence type="inferred from homology"/>
<dbReference type="AlphaFoldDB" id="A0A1I8F7K6"/>
<dbReference type="Proteomes" id="UP000095280">
    <property type="component" value="Unplaced"/>
</dbReference>
<dbReference type="WBParaSite" id="maker-unitig_22275-snap-gene-0.2-mRNA-1">
    <property type="protein sequence ID" value="maker-unitig_22275-snap-gene-0.2-mRNA-1"/>
    <property type="gene ID" value="maker-unitig_22275-snap-gene-0.2"/>
</dbReference>
<evidence type="ECO:0000256" key="2">
    <source>
        <dbReference type="ARBA" id="ARBA00006472"/>
    </source>
</evidence>
<protein>
    <recommendedName>
        <fullName evidence="3">4a-hydroxytetrahydrobiopterin dehydratase</fullName>
        <ecNumber evidence="3">4.2.1.96</ecNumber>
    </recommendedName>
    <alternativeName>
        <fullName evidence="5">4-alpha-hydroxy-tetrahydropterin dehydratase</fullName>
    </alternativeName>
</protein>
<name>A0A1I8F7K6_9PLAT</name>
<dbReference type="InterPro" id="IPR001533">
    <property type="entry name" value="Pterin_deHydtase"/>
</dbReference>
<evidence type="ECO:0000313" key="6">
    <source>
        <dbReference type="Proteomes" id="UP000095280"/>
    </source>
</evidence>
<organism evidence="6 7">
    <name type="scientific">Macrostomum lignano</name>
    <dbReference type="NCBI Taxonomy" id="282301"/>
    <lineage>
        <taxon>Eukaryota</taxon>
        <taxon>Metazoa</taxon>
        <taxon>Spiralia</taxon>
        <taxon>Lophotrochozoa</taxon>
        <taxon>Platyhelminthes</taxon>
        <taxon>Rhabditophora</taxon>
        <taxon>Macrostomorpha</taxon>
        <taxon>Macrostomida</taxon>
        <taxon>Macrostomidae</taxon>
        <taxon>Macrostomum</taxon>
    </lineage>
</organism>
<dbReference type="InterPro" id="IPR036428">
    <property type="entry name" value="PCD_sf"/>
</dbReference>
<dbReference type="Pfam" id="PF01329">
    <property type="entry name" value="Pterin_4a"/>
    <property type="match status" value="1"/>
</dbReference>
<comment type="similarity">
    <text evidence="2">Belongs to the pterin-4-alpha-carbinolamine dehydratase family.</text>
</comment>
<evidence type="ECO:0000313" key="7">
    <source>
        <dbReference type="WBParaSite" id="maker-unitig_22275-snap-gene-0.2-mRNA-1"/>
    </source>
</evidence>
<dbReference type="GO" id="GO:0006729">
    <property type="term" value="P:tetrahydrobiopterin biosynthetic process"/>
    <property type="evidence" value="ECO:0007669"/>
    <property type="project" value="InterPro"/>
</dbReference>
<sequence>MQHLYASCGLVLPCRLWQCIGHRLLSMDASSPTKSKKGPSTLSPEQRQELLDPLLQCNWKLVDGRDAISKSYKFKDFQQWFNVYNRVDVTLTTHSCGGISSRDVRLASVMDAAAAKYFAHAIRADQLKVSPGPVLRSPVQPQPSPLQTRPRTQALNLAPPAGAELPRSARLRKPAEMSRRLTVCLDAGTDQARARDSQDRCGCAAARLHSSESCRGPLIRLSLLGWLATAVLGGIVVRGAEGDAQPAGDLPVGGAGHAHANQLLTLLSAELWRHLAPADFVEGWRLV</sequence>
<evidence type="ECO:0000256" key="4">
    <source>
        <dbReference type="ARBA" id="ARBA00023239"/>
    </source>
</evidence>
<reference evidence="7" key="1">
    <citation type="submission" date="2016-11" db="UniProtKB">
        <authorList>
            <consortium name="WormBaseParasite"/>
        </authorList>
    </citation>
    <scope>IDENTIFICATION</scope>
</reference>
<evidence type="ECO:0000256" key="1">
    <source>
        <dbReference type="ARBA" id="ARBA00001554"/>
    </source>
</evidence>
<dbReference type="GO" id="GO:0008124">
    <property type="term" value="F:4-alpha-hydroxytetrahydrobiopterin dehydratase activity"/>
    <property type="evidence" value="ECO:0007669"/>
    <property type="project" value="UniProtKB-EC"/>
</dbReference>
<dbReference type="EC" id="4.2.1.96" evidence="3"/>
<dbReference type="PANTHER" id="PTHR12599">
    <property type="entry name" value="PTERIN-4-ALPHA-CARBINOLAMINE DEHYDRATASE"/>
    <property type="match status" value="1"/>
</dbReference>
<evidence type="ECO:0000256" key="5">
    <source>
        <dbReference type="ARBA" id="ARBA00030497"/>
    </source>
</evidence>